<protein>
    <submittedName>
        <fullName evidence="1">Uncharacterized protein</fullName>
    </submittedName>
</protein>
<evidence type="ECO:0000313" key="1">
    <source>
        <dbReference type="EMBL" id="DAF52581.1"/>
    </source>
</evidence>
<reference evidence="1" key="1">
    <citation type="journal article" date="2021" name="Proc. Natl. Acad. Sci. U.S.A.">
        <title>A Catalog of Tens of Thousands of Viruses from Human Metagenomes Reveals Hidden Associations with Chronic Diseases.</title>
        <authorList>
            <person name="Tisza M.J."/>
            <person name="Buck C.B."/>
        </authorList>
    </citation>
    <scope>NUCLEOTIDE SEQUENCE</scope>
    <source>
        <strain evidence="1">CtAjZ17</strain>
    </source>
</reference>
<accession>A0A8S5SNE6</accession>
<dbReference type="EMBL" id="BK032639">
    <property type="protein sequence ID" value="DAF52581.1"/>
    <property type="molecule type" value="Genomic_DNA"/>
</dbReference>
<sequence>MITIIQCEGEGEGNCKGCDSKGIWNRYRMNSLYKIKGQEGYYCEECIKEIMRKEEREWLNMRKITAKKLKRHVKHAERMITVSAIAKDFW</sequence>
<organism evidence="1">
    <name type="scientific">Siphoviridae sp. ctAjZ17</name>
    <dbReference type="NCBI Taxonomy" id="2827797"/>
    <lineage>
        <taxon>Viruses</taxon>
        <taxon>Duplodnaviria</taxon>
        <taxon>Heunggongvirae</taxon>
        <taxon>Uroviricota</taxon>
        <taxon>Caudoviricetes</taxon>
    </lineage>
</organism>
<name>A0A8S5SNE6_9CAUD</name>
<proteinExistence type="predicted"/>